<dbReference type="Gene3D" id="3.30.565.40">
    <property type="entry name" value="Fervidobacterium nodosum Rt17-B1 like"/>
    <property type="match status" value="1"/>
</dbReference>
<dbReference type="Pfam" id="PF11738">
    <property type="entry name" value="DUF3298"/>
    <property type="match status" value="1"/>
</dbReference>
<dbReference type="InterPro" id="IPR021729">
    <property type="entry name" value="DUF3298"/>
</dbReference>
<evidence type="ECO:0000313" key="3">
    <source>
        <dbReference type="EMBL" id="MCX2836917.1"/>
    </source>
</evidence>
<dbReference type="Proteomes" id="UP001148482">
    <property type="component" value="Unassembled WGS sequence"/>
</dbReference>
<keyword evidence="4" id="KW-1185">Reference proteome</keyword>
<organism evidence="3 4">
    <name type="scientific">Salinimicrobium profundisediminis</name>
    <dbReference type="NCBI Taxonomy" id="2994553"/>
    <lineage>
        <taxon>Bacteria</taxon>
        <taxon>Pseudomonadati</taxon>
        <taxon>Bacteroidota</taxon>
        <taxon>Flavobacteriia</taxon>
        <taxon>Flavobacteriales</taxon>
        <taxon>Flavobacteriaceae</taxon>
        <taxon>Salinimicrobium</taxon>
    </lineage>
</organism>
<dbReference type="InterPro" id="IPR037126">
    <property type="entry name" value="PdaC/RsiV-like_sf"/>
</dbReference>
<feature type="domain" description="Deacetylase PdaC" evidence="2">
    <location>
        <begin position="67"/>
        <end position="154"/>
    </location>
</feature>
<proteinExistence type="predicted"/>
<accession>A0A9X3I0G6</accession>
<protein>
    <submittedName>
        <fullName evidence="3">DUF4163 domain-containing protein</fullName>
    </submittedName>
</protein>
<dbReference type="Gene3D" id="3.90.640.20">
    <property type="entry name" value="Heat-shock cognate protein, ATPase"/>
    <property type="match status" value="1"/>
</dbReference>
<name>A0A9X3I0G6_9FLAO</name>
<evidence type="ECO:0000259" key="2">
    <source>
        <dbReference type="Pfam" id="PF13739"/>
    </source>
</evidence>
<evidence type="ECO:0000313" key="4">
    <source>
        <dbReference type="Proteomes" id="UP001148482"/>
    </source>
</evidence>
<dbReference type="PROSITE" id="PS51257">
    <property type="entry name" value="PROKAR_LIPOPROTEIN"/>
    <property type="match status" value="1"/>
</dbReference>
<dbReference type="EMBL" id="JAPJDA010000002">
    <property type="protein sequence ID" value="MCX2836917.1"/>
    <property type="molecule type" value="Genomic_DNA"/>
</dbReference>
<sequence length="259" mass="29408">MFRNLLALVCLALVFTGCKQDKEEEKPVRNLAPLSFQKESLVRKAGEHCDTADYDCSIIALDVVRAKGASEVSEKINRRLDEHTIGLVATQENPDISNLEELAEKFLKDYREAAENFSEEPPWEAYVDQKVYMQSDSLISIGITTEIFSGGAHGYKTLTFLNIDPATGKKLSKNDIFEEDFSPFVEQIFRQEQGIPEDENINSTGFWFENETFSLPENIGFSEEKVILIYNSYEIAPYAAGDIVMEIPLHEVRPFMKIE</sequence>
<gene>
    <name evidence="3" type="ORF">OQ279_02030</name>
</gene>
<evidence type="ECO:0000259" key="1">
    <source>
        <dbReference type="Pfam" id="PF11738"/>
    </source>
</evidence>
<dbReference type="AlphaFoldDB" id="A0A9X3I0G6"/>
<dbReference type="RefSeq" id="WP_266068094.1">
    <property type="nucleotide sequence ID" value="NZ_JAPJDA010000002.1"/>
</dbReference>
<feature type="domain" description="DUF3298" evidence="1">
    <location>
        <begin position="175"/>
        <end position="249"/>
    </location>
</feature>
<dbReference type="InterPro" id="IPR025303">
    <property type="entry name" value="PdaC"/>
</dbReference>
<dbReference type="Pfam" id="PF13739">
    <property type="entry name" value="PdaC"/>
    <property type="match status" value="1"/>
</dbReference>
<reference evidence="3" key="1">
    <citation type="submission" date="2022-11" db="EMBL/GenBank/DDBJ databases">
        <title>Salinimicrobium profundisediminis sp. nov., isolated from deep-sea sediment of the Mariana Trench.</title>
        <authorList>
            <person name="Fu H."/>
        </authorList>
    </citation>
    <scope>NUCLEOTIDE SEQUENCE</scope>
    <source>
        <strain evidence="3">MT39</strain>
    </source>
</reference>
<comment type="caution">
    <text evidence="3">The sequence shown here is derived from an EMBL/GenBank/DDBJ whole genome shotgun (WGS) entry which is preliminary data.</text>
</comment>